<dbReference type="InterPro" id="IPR025110">
    <property type="entry name" value="AMP-bd_C"/>
</dbReference>
<sequence length="518" mass="58024">MDLVSLFEFAVERYPQYEALVQGETRLTYEQMNRVIDKTASGLQTLGIKQGDRILLVLKNRLEMVILYWAIQKIGAIFTPINFRLSPDEINYCVQDADAKAVIYEPVSKKTVLEAIKGIKTLKISVQAAQGADICYEELQEIGSGKPAIPRIHDDDVCLMLYTSGTTGCPKGVPRTHKNEYSAAVAHIIQNRYEVQERTLGVMPLYHTMGMRSLLSMAFLNGKLVMIPDYSAQAVLDQLEKEKITCLYLVPTIFHDILNHPEFEKYNLSSLKKLGYAGAAMTKALTEKIFKKLKPDIFINHYGSSEVYTVSVCNYLDKKPGCAGKPGFHQRIRVVVPDPDGNSTPDDVVPSGVPGEIIVDLRTSEAFQGYWNRPDATKKAIRDGWYFTGDMGMIDEEGDLFVLGRVDDMIISGGENIHPLEVEDVIAKHPKVAEVAVVGLPDPRWGEVVTAFVVPKDPALTVEELDIYCKESNRLSNFKRPKQYVLVSAIPKSPVGKILRRKLKAEYEKLYLKKESVS</sequence>
<keyword evidence="6" id="KW-1185">Reference proteome</keyword>
<dbReference type="InterPro" id="IPR020845">
    <property type="entry name" value="AMP-binding_CS"/>
</dbReference>
<evidence type="ECO:0000259" key="3">
    <source>
        <dbReference type="Pfam" id="PF00501"/>
    </source>
</evidence>
<dbReference type="InterPro" id="IPR045851">
    <property type="entry name" value="AMP-bd_C_sf"/>
</dbReference>
<keyword evidence="2 5" id="KW-0436">Ligase</keyword>
<dbReference type="GO" id="GO:0006631">
    <property type="term" value="P:fatty acid metabolic process"/>
    <property type="evidence" value="ECO:0007669"/>
    <property type="project" value="TreeGrafter"/>
</dbReference>
<dbReference type="AlphaFoldDB" id="A0A1I3UJ73"/>
<dbReference type="InterPro" id="IPR042099">
    <property type="entry name" value="ANL_N_sf"/>
</dbReference>
<accession>A0A1I3UJ73</accession>
<protein>
    <submittedName>
        <fullName evidence="5">2-furoate---CoA ligase</fullName>
    </submittedName>
</protein>
<evidence type="ECO:0000313" key="5">
    <source>
        <dbReference type="EMBL" id="SFJ81797.1"/>
    </source>
</evidence>
<dbReference type="RefSeq" id="WP_093231489.1">
    <property type="nucleotide sequence ID" value="NZ_FORR01000024.1"/>
</dbReference>
<dbReference type="SUPFAM" id="SSF56801">
    <property type="entry name" value="Acetyl-CoA synthetase-like"/>
    <property type="match status" value="1"/>
</dbReference>
<dbReference type="PANTHER" id="PTHR43201">
    <property type="entry name" value="ACYL-COA SYNTHETASE"/>
    <property type="match status" value="1"/>
</dbReference>
<dbReference type="GO" id="GO:0031956">
    <property type="term" value="F:medium-chain fatty acid-CoA ligase activity"/>
    <property type="evidence" value="ECO:0007669"/>
    <property type="project" value="TreeGrafter"/>
</dbReference>
<dbReference type="EMBL" id="FORR01000024">
    <property type="protein sequence ID" value="SFJ81797.1"/>
    <property type="molecule type" value="Genomic_DNA"/>
</dbReference>
<comment type="similarity">
    <text evidence="1">Belongs to the ATP-dependent AMP-binding enzyme family.</text>
</comment>
<reference evidence="5 6" key="1">
    <citation type="submission" date="2016-10" db="EMBL/GenBank/DDBJ databases">
        <authorList>
            <person name="de Groot N.N."/>
        </authorList>
    </citation>
    <scope>NUCLEOTIDE SEQUENCE [LARGE SCALE GENOMIC DNA]</scope>
    <source>
        <strain evidence="5 6">DSM 44778</strain>
    </source>
</reference>
<dbReference type="OrthoDB" id="9757771at2"/>
<evidence type="ECO:0000313" key="6">
    <source>
        <dbReference type="Proteomes" id="UP000199545"/>
    </source>
</evidence>
<name>A0A1I3UJ73_9BACL</name>
<feature type="domain" description="AMP-binding enzyme C-terminal" evidence="4">
    <location>
        <begin position="421"/>
        <end position="497"/>
    </location>
</feature>
<evidence type="ECO:0000256" key="1">
    <source>
        <dbReference type="ARBA" id="ARBA00006432"/>
    </source>
</evidence>
<gene>
    <name evidence="5" type="ORF">SAMN05421852_12433</name>
</gene>
<dbReference type="InterPro" id="IPR000873">
    <property type="entry name" value="AMP-dep_synth/lig_dom"/>
</dbReference>
<proteinExistence type="inferred from homology"/>
<dbReference type="Pfam" id="PF13193">
    <property type="entry name" value="AMP-binding_C"/>
    <property type="match status" value="1"/>
</dbReference>
<feature type="domain" description="AMP-dependent synthetase/ligase" evidence="3">
    <location>
        <begin position="7"/>
        <end position="371"/>
    </location>
</feature>
<evidence type="ECO:0000256" key="2">
    <source>
        <dbReference type="ARBA" id="ARBA00022598"/>
    </source>
</evidence>
<dbReference type="Pfam" id="PF00501">
    <property type="entry name" value="AMP-binding"/>
    <property type="match status" value="1"/>
</dbReference>
<dbReference type="Proteomes" id="UP000199545">
    <property type="component" value="Unassembled WGS sequence"/>
</dbReference>
<dbReference type="PANTHER" id="PTHR43201:SF5">
    <property type="entry name" value="MEDIUM-CHAIN ACYL-COA LIGASE ACSF2, MITOCHONDRIAL"/>
    <property type="match status" value="1"/>
</dbReference>
<dbReference type="PROSITE" id="PS00455">
    <property type="entry name" value="AMP_BINDING"/>
    <property type="match status" value="1"/>
</dbReference>
<dbReference type="FunFam" id="3.30.300.30:FF:000008">
    <property type="entry name" value="2,3-dihydroxybenzoate-AMP ligase"/>
    <property type="match status" value="1"/>
</dbReference>
<dbReference type="STRING" id="46223.SAMN05421852_12433"/>
<dbReference type="Gene3D" id="3.30.300.30">
    <property type="match status" value="1"/>
</dbReference>
<dbReference type="Gene3D" id="3.40.50.12780">
    <property type="entry name" value="N-terminal domain of ligase-like"/>
    <property type="match status" value="1"/>
</dbReference>
<evidence type="ECO:0000259" key="4">
    <source>
        <dbReference type="Pfam" id="PF13193"/>
    </source>
</evidence>
<organism evidence="5 6">
    <name type="scientific">Thermoflavimicrobium dichotomicum</name>
    <dbReference type="NCBI Taxonomy" id="46223"/>
    <lineage>
        <taxon>Bacteria</taxon>
        <taxon>Bacillati</taxon>
        <taxon>Bacillota</taxon>
        <taxon>Bacilli</taxon>
        <taxon>Bacillales</taxon>
        <taxon>Thermoactinomycetaceae</taxon>
        <taxon>Thermoflavimicrobium</taxon>
    </lineage>
</organism>